<name>A0A9W6FHC9_XANFL</name>
<feature type="domain" description="CheW-like" evidence="1">
    <location>
        <begin position="19"/>
        <end position="157"/>
    </location>
</feature>
<dbReference type="Proteomes" id="UP001144397">
    <property type="component" value="Unassembled WGS sequence"/>
</dbReference>
<gene>
    <name evidence="2" type="primary">cheW</name>
    <name evidence="3" type="ORF">GGQ86_002316</name>
    <name evidence="2" type="ORF">XFLAVUS301_00730</name>
</gene>
<dbReference type="Gene3D" id="2.40.50.180">
    <property type="entry name" value="CheA-289, Domain 4"/>
    <property type="match status" value="1"/>
</dbReference>
<dbReference type="GO" id="GO:0006935">
    <property type="term" value="P:chemotaxis"/>
    <property type="evidence" value="ECO:0007669"/>
    <property type="project" value="InterPro"/>
</dbReference>
<dbReference type="GO" id="GO:0005829">
    <property type="term" value="C:cytosol"/>
    <property type="evidence" value="ECO:0007669"/>
    <property type="project" value="TreeGrafter"/>
</dbReference>
<dbReference type="InterPro" id="IPR036061">
    <property type="entry name" value="CheW-like_dom_sf"/>
</dbReference>
<dbReference type="EMBL" id="JAVDPY010000003">
    <property type="protein sequence ID" value="MDR6333846.1"/>
    <property type="molecule type" value="Genomic_DNA"/>
</dbReference>
<dbReference type="Gene3D" id="2.30.30.40">
    <property type="entry name" value="SH3 Domains"/>
    <property type="match status" value="1"/>
</dbReference>
<dbReference type="Proteomes" id="UP001245370">
    <property type="component" value="Unassembled WGS sequence"/>
</dbReference>
<evidence type="ECO:0000259" key="1">
    <source>
        <dbReference type="PROSITE" id="PS50851"/>
    </source>
</evidence>
<dbReference type="InterPro" id="IPR039315">
    <property type="entry name" value="CheW"/>
</dbReference>
<dbReference type="RefSeq" id="WP_169124834.1">
    <property type="nucleotide sequence ID" value="NZ_BSDO01000001.1"/>
</dbReference>
<keyword evidence="5" id="KW-1185">Reference proteome</keyword>
<dbReference type="EMBL" id="BSDO01000001">
    <property type="protein sequence ID" value="GLI20399.1"/>
    <property type="molecule type" value="Genomic_DNA"/>
</dbReference>
<evidence type="ECO:0000313" key="2">
    <source>
        <dbReference type="EMBL" id="GLI20399.1"/>
    </source>
</evidence>
<proteinExistence type="predicted"/>
<dbReference type="InterPro" id="IPR002545">
    <property type="entry name" value="CheW-lke_dom"/>
</dbReference>
<comment type="caution">
    <text evidence="2">The sequence shown here is derived from an EMBL/GenBank/DDBJ whole genome shotgun (WGS) entry which is preliminary data.</text>
</comment>
<dbReference type="PANTHER" id="PTHR22617">
    <property type="entry name" value="CHEMOTAXIS SENSOR HISTIDINE KINASE-RELATED"/>
    <property type="match status" value="1"/>
</dbReference>
<dbReference type="PANTHER" id="PTHR22617:SF23">
    <property type="entry name" value="CHEMOTAXIS PROTEIN CHEW"/>
    <property type="match status" value="1"/>
</dbReference>
<dbReference type="GO" id="GO:0007165">
    <property type="term" value="P:signal transduction"/>
    <property type="evidence" value="ECO:0007669"/>
    <property type="project" value="InterPro"/>
</dbReference>
<organism evidence="2 4">
    <name type="scientific">Xanthobacter flavus</name>
    <dbReference type="NCBI Taxonomy" id="281"/>
    <lineage>
        <taxon>Bacteria</taxon>
        <taxon>Pseudomonadati</taxon>
        <taxon>Pseudomonadota</taxon>
        <taxon>Alphaproteobacteria</taxon>
        <taxon>Hyphomicrobiales</taxon>
        <taxon>Xanthobacteraceae</taxon>
        <taxon>Xanthobacter</taxon>
    </lineage>
</organism>
<dbReference type="AlphaFoldDB" id="A0A9W6FHC9"/>
<protein>
    <submittedName>
        <fullName evidence="2 3">Chemotaxis protein CheW</fullName>
    </submittedName>
</protein>
<dbReference type="SUPFAM" id="SSF50341">
    <property type="entry name" value="CheW-like"/>
    <property type="match status" value="1"/>
</dbReference>
<sequence>MNAHTPLTHEAAPTAAHDVVQYVTVRIGPQLFGLPIALVHEVFVPEAITRVPLAPGEIAGVLNLRGRIVTMVAMRRLLSLPDAEGAPMAVGIEHHGEAFGLIIDEVGEVLSLDAARREANPANLDPRWAQVAAGVHRLSGDLMLILNVDLVLDRAGSAVARQDAGKRAEL</sequence>
<reference evidence="2" key="1">
    <citation type="submission" date="2022-12" db="EMBL/GenBank/DDBJ databases">
        <title>Reference genome sequencing for broad-spectrum identification of bacterial and archaeal isolates by mass spectrometry.</title>
        <authorList>
            <person name="Sekiguchi Y."/>
            <person name="Tourlousse D.M."/>
        </authorList>
    </citation>
    <scope>NUCLEOTIDE SEQUENCE</scope>
    <source>
        <strain evidence="2">301</strain>
    </source>
</reference>
<evidence type="ECO:0000313" key="5">
    <source>
        <dbReference type="Proteomes" id="UP001245370"/>
    </source>
</evidence>
<dbReference type="SMART" id="SM00260">
    <property type="entry name" value="CheW"/>
    <property type="match status" value="1"/>
</dbReference>
<evidence type="ECO:0000313" key="3">
    <source>
        <dbReference type="EMBL" id="MDR6333846.1"/>
    </source>
</evidence>
<dbReference type="PROSITE" id="PS50851">
    <property type="entry name" value="CHEW"/>
    <property type="match status" value="1"/>
</dbReference>
<evidence type="ECO:0000313" key="4">
    <source>
        <dbReference type="Proteomes" id="UP001144397"/>
    </source>
</evidence>
<accession>A0A9W6FHC9</accession>
<dbReference type="Pfam" id="PF01584">
    <property type="entry name" value="CheW"/>
    <property type="match status" value="1"/>
</dbReference>
<dbReference type="GeneID" id="95760866"/>
<reference evidence="3 5" key="2">
    <citation type="submission" date="2023-07" db="EMBL/GenBank/DDBJ databases">
        <title>Genomic Encyclopedia of Type Strains, Phase IV (KMG-IV): sequencing the most valuable type-strain genomes for metagenomic binning, comparative biology and taxonomic classification.</title>
        <authorList>
            <person name="Goeker M."/>
        </authorList>
    </citation>
    <scope>NUCLEOTIDE SEQUENCE [LARGE SCALE GENOMIC DNA]</scope>
    <source>
        <strain evidence="3 5">DSM 338</strain>
    </source>
</reference>